<dbReference type="CDD" id="cd17913">
    <property type="entry name" value="DEXQc_Suv3"/>
    <property type="match status" value="1"/>
</dbReference>
<dbReference type="PANTHER" id="PTHR12131">
    <property type="entry name" value="ATP-DEPENDENT RNA AND DNA HELICASE"/>
    <property type="match status" value="1"/>
</dbReference>
<dbReference type="EMBL" id="VXIV02000069">
    <property type="protein sequence ID" value="KAF6041183.1"/>
    <property type="molecule type" value="Genomic_DNA"/>
</dbReference>
<dbReference type="InterPro" id="IPR022192">
    <property type="entry name" value="SUV3_C"/>
</dbReference>
<evidence type="ECO:0000256" key="1">
    <source>
        <dbReference type="ARBA" id="ARBA00001936"/>
    </source>
</evidence>
<reference evidence="14" key="1">
    <citation type="submission" date="2020-06" db="EMBL/GenBank/DDBJ databases">
        <title>Draft genome of Bugula neritina, a colonial animal packing powerful symbionts and potential medicines.</title>
        <authorList>
            <person name="Rayko M."/>
        </authorList>
    </citation>
    <scope>NUCLEOTIDE SEQUENCE [LARGE SCALE GENOMIC DNA]</scope>
    <source>
        <strain evidence="14">Kwan_BN1</strain>
    </source>
</reference>
<dbReference type="Pfam" id="PF12513">
    <property type="entry name" value="SUV3_C"/>
    <property type="match status" value="1"/>
</dbReference>
<dbReference type="Proteomes" id="UP000593567">
    <property type="component" value="Unassembled WGS sequence"/>
</dbReference>
<dbReference type="CDD" id="cd18805">
    <property type="entry name" value="SF2_C_suv3"/>
    <property type="match status" value="1"/>
</dbReference>
<evidence type="ECO:0000256" key="5">
    <source>
        <dbReference type="ARBA" id="ARBA00012552"/>
    </source>
</evidence>
<comment type="similarity">
    <text evidence="4">Belongs to the helicase family.</text>
</comment>
<keyword evidence="10" id="KW-0809">Transit peptide</keyword>
<dbReference type="InterPro" id="IPR044774">
    <property type="entry name" value="Suv3_DEXQc"/>
</dbReference>
<dbReference type="Gene3D" id="1.20.58.1080">
    <property type="match status" value="1"/>
</dbReference>
<keyword evidence="8" id="KW-0347">Helicase</keyword>
<keyword evidence="15" id="KW-1185">Reference proteome</keyword>
<sequence length="722" mass="81202">MHLFSTQLVLRCPTGARHRAFLSCSYILRNNVHNRSHKRTKVSSRVAKQLKLTQTHKKPVSLAGVIKPSVLPSQSPNTSTDDTVALDFAGPLSKADILAVLNQFFRQPEVKSLAMQQGMEHSLFLQAFSEFRKYCATISPLPSELHIKLSDIINGYGTATDLFPFFLQHAKVMYPHLDYVKDLRHASNLTSPAQLFPLARAKQRKIIIHAGPTNSGKTYHAFQRYLASKSGIYCGPLKMLAVELAQKSNDVGIACDLVTGEERNFADPEGLMPAAHISCTVEMTDIERPIEVAIIDEIQMLRDKQRGWAWLRAFLGVNADEVHLCGEEAVIDLIKNIALDTGDTVEVKRYKRLTPIEYMNEPLGSIENVQDGDCIVCFNKSSIYQLCRELEKMGRQCAVIYGGLPPGTKLAQASRFNDPDDPCKVLIATDAIGMGINLNIRRVIFYSLLKIEESRGSKINTVISPSQALQIAGRCGRYGTTHKDKGYVTTFHGKDLELMHDLLNKQINPIDKAGIHPTADMIELYGYYLPHASLSDIIDIFLSLMTIDGDKYFLCQIDQFKQIAEIIEHIEMPLRTRYVFCCAPIPLQSAFVTTMLLKYARQFSAGQPITGKWLAEQIGWPLPKPITLNELTHLEAVHDSMDLYNWLSYRFEDQFPDKVEVKDMQMAIDKAILEGVCEITKLVVISENNSDKDDMRVEKLKTLPSNISRILEKLSEKLPNET</sequence>
<evidence type="ECO:0000256" key="9">
    <source>
        <dbReference type="ARBA" id="ARBA00022840"/>
    </source>
</evidence>
<dbReference type="Gene3D" id="1.20.272.40">
    <property type="match status" value="1"/>
</dbReference>
<dbReference type="InterPro" id="IPR027417">
    <property type="entry name" value="P-loop_NTPase"/>
</dbReference>
<dbReference type="FunFam" id="1.20.58.1080:FF:000001">
    <property type="entry name" value="ATP-dependent RNA helicase SUPV3L1, mitochondrial"/>
    <property type="match status" value="1"/>
</dbReference>
<feature type="domain" description="Helicase C-terminal" evidence="13">
    <location>
        <begin position="358"/>
        <end position="523"/>
    </location>
</feature>
<dbReference type="InterPro" id="IPR055206">
    <property type="entry name" value="DEXQc_SUV3"/>
</dbReference>
<comment type="caution">
    <text evidence="14">The sequence shown here is derived from an EMBL/GenBank/DDBJ whole genome shotgun (WGS) entry which is preliminary data.</text>
</comment>
<dbReference type="PANTHER" id="PTHR12131:SF1">
    <property type="entry name" value="ATP-DEPENDENT RNA HELICASE SUPV3L1, MITOCHONDRIAL-RELATED"/>
    <property type="match status" value="1"/>
</dbReference>
<evidence type="ECO:0000256" key="2">
    <source>
        <dbReference type="ARBA" id="ARBA00001946"/>
    </source>
</evidence>
<dbReference type="AlphaFoldDB" id="A0A7J7KSW2"/>
<evidence type="ECO:0000313" key="15">
    <source>
        <dbReference type="Proteomes" id="UP000593567"/>
    </source>
</evidence>
<comment type="cofactor">
    <cofactor evidence="1">
        <name>Mn(2+)</name>
        <dbReference type="ChEBI" id="CHEBI:29035"/>
    </cofactor>
</comment>
<keyword evidence="7" id="KW-0378">Hydrolase</keyword>
<dbReference type="InterPro" id="IPR041453">
    <property type="entry name" value="Suv3_N"/>
</dbReference>
<dbReference type="GO" id="GO:0005524">
    <property type="term" value="F:ATP binding"/>
    <property type="evidence" value="ECO:0007669"/>
    <property type="project" value="UniProtKB-KW"/>
</dbReference>
<dbReference type="SUPFAM" id="SSF52540">
    <property type="entry name" value="P-loop containing nucleoside triphosphate hydrolases"/>
    <property type="match status" value="1"/>
</dbReference>
<dbReference type="Gene3D" id="1.10.1740.140">
    <property type="match status" value="1"/>
</dbReference>
<dbReference type="FunFam" id="3.40.50.300:FF:000269">
    <property type="entry name" value="ATP-dependent RNA helicase SUPV3L1, mitochondrial"/>
    <property type="match status" value="1"/>
</dbReference>
<dbReference type="InterPro" id="IPR001650">
    <property type="entry name" value="Helicase_C-like"/>
</dbReference>
<proteinExistence type="inferred from homology"/>
<dbReference type="Pfam" id="PF22527">
    <property type="entry name" value="DEXQc_Suv3"/>
    <property type="match status" value="1"/>
</dbReference>
<dbReference type="GO" id="GO:0000965">
    <property type="term" value="P:mitochondrial RNA 3'-end processing"/>
    <property type="evidence" value="ECO:0007669"/>
    <property type="project" value="TreeGrafter"/>
</dbReference>
<evidence type="ECO:0000256" key="11">
    <source>
        <dbReference type="ARBA" id="ARBA00023128"/>
    </source>
</evidence>
<comment type="catalytic activity">
    <reaction evidence="12">
        <text>ATP + H2O = ADP + phosphate + H(+)</text>
        <dbReference type="Rhea" id="RHEA:13065"/>
        <dbReference type="ChEBI" id="CHEBI:15377"/>
        <dbReference type="ChEBI" id="CHEBI:15378"/>
        <dbReference type="ChEBI" id="CHEBI:30616"/>
        <dbReference type="ChEBI" id="CHEBI:43474"/>
        <dbReference type="ChEBI" id="CHEBI:456216"/>
        <dbReference type="EC" id="3.6.4.13"/>
    </reaction>
</comment>
<protein>
    <recommendedName>
        <fullName evidence="5">RNA helicase</fullName>
        <ecNumber evidence="5">3.6.4.13</ecNumber>
    </recommendedName>
</protein>
<evidence type="ECO:0000256" key="7">
    <source>
        <dbReference type="ARBA" id="ARBA00022801"/>
    </source>
</evidence>
<evidence type="ECO:0000256" key="6">
    <source>
        <dbReference type="ARBA" id="ARBA00022741"/>
    </source>
</evidence>
<dbReference type="SMART" id="SM00490">
    <property type="entry name" value="HELICc"/>
    <property type="match status" value="1"/>
</dbReference>
<dbReference type="OrthoDB" id="6692397at2759"/>
<dbReference type="FunFam" id="3.40.50.300:FF:000446">
    <property type="entry name" value="ATP-dependent RNA helicase SUPV3L1, mitochondrial"/>
    <property type="match status" value="1"/>
</dbReference>
<keyword evidence="11" id="KW-0496">Mitochondrion</keyword>
<dbReference type="Pfam" id="PF18147">
    <property type="entry name" value="Suv3_C_1"/>
    <property type="match status" value="1"/>
</dbReference>
<evidence type="ECO:0000256" key="10">
    <source>
        <dbReference type="ARBA" id="ARBA00022946"/>
    </source>
</evidence>
<comment type="subcellular location">
    <subcellularLocation>
        <location evidence="3">Mitochondrion</location>
    </subcellularLocation>
</comment>
<evidence type="ECO:0000256" key="12">
    <source>
        <dbReference type="ARBA" id="ARBA00047984"/>
    </source>
</evidence>
<dbReference type="GO" id="GO:0003724">
    <property type="term" value="F:RNA helicase activity"/>
    <property type="evidence" value="ECO:0007669"/>
    <property type="project" value="UniProtKB-EC"/>
</dbReference>
<keyword evidence="9" id="KW-0067">ATP-binding</keyword>
<evidence type="ECO:0000256" key="4">
    <source>
        <dbReference type="ARBA" id="ARBA00008708"/>
    </source>
</evidence>
<accession>A0A7J7KSW2</accession>
<dbReference type="EC" id="3.6.4.13" evidence="5"/>
<evidence type="ECO:0000256" key="3">
    <source>
        <dbReference type="ARBA" id="ARBA00004173"/>
    </source>
</evidence>
<gene>
    <name evidence="14" type="ORF">EB796_000521</name>
</gene>
<organism evidence="14 15">
    <name type="scientific">Bugula neritina</name>
    <name type="common">Brown bryozoan</name>
    <name type="synonym">Sertularia neritina</name>
    <dbReference type="NCBI Taxonomy" id="10212"/>
    <lineage>
        <taxon>Eukaryota</taxon>
        <taxon>Metazoa</taxon>
        <taxon>Spiralia</taxon>
        <taxon>Lophotrochozoa</taxon>
        <taxon>Bryozoa</taxon>
        <taxon>Gymnolaemata</taxon>
        <taxon>Cheilostomatida</taxon>
        <taxon>Flustrina</taxon>
        <taxon>Buguloidea</taxon>
        <taxon>Bugulidae</taxon>
        <taxon>Bugula</taxon>
    </lineage>
</organism>
<dbReference type="InterPro" id="IPR050699">
    <property type="entry name" value="RNA-DNA_Helicase"/>
</dbReference>
<dbReference type="Pfam" id="PF00271">
    <property type="entry name" value="Helicase_C"/>
    <property type="match status" value="1"/>
</dbReference>
<evidence type="ECO:0000256" key="8">
    <source>
        <dbReference type="ARBA" id="ARBA00022806"/>
    </source>
</evidence>
<dbReference type="Gene3D" id="3.40.50.300">
    <property type="entry name" value="P-loop containing nucleotide triphosphate hydrolases"/>
    <property type="match status" value="2"/>
</dbReference>
<comment type="cofactor">
    <cofactor evidence="2">
        <name>Mg(2+)</name>
        <dbReference type="ChEBI" id="CHEBI:18420"/>
    </cofactor>
</comment>
<evidence type="ECO:0000313" key="14">
    <source>
        <dbReference type="EMBL" id="KAF6041183.1"/>
    </source>
</evidence>
<keyword evidence="6" id="KW-0547">Nucleotide-binding</keyword>
<dbReference type="Pfam" id="PF18114">
    <property type="entry name" value="Suv3_N"/>
    <property type="match status" value="1"/>
</dbReference>
<dbReference type="GO" id="GO:0016787">
    <property type="term" value="F:hydrolase activity"/>
    <property type="evidence" value="ECO:0007669"/>
    <property type="project" value="UniProtKB-KW"/>
</dbReference>
<name>A0A7J7KSW2_BUGNE</name>
<dbReference type="PROSITE" id="PS51194">
    <property type="entry name" value="HELICASE_CTER"/>
    <property type="match status" value="1"/>
</dbReference>
<dbReference type="GO" id="GO:0045025">
    <property type="term" value="C:mitochondrial degradosome"/>
    <property type="evidence" value="ECO:0007669"/>
    <property type="project" value="TreeGrafter"/>
</dbReference>
<dbReference type="InterPro" id="IPR041082">
    <property type="entry name" value="Suv3_C_1"/>
</dbReference>
<evidence type="ECO:0000259" key="13">
    <source>
        <dbReference type="PROSITE" id="PS51194"/>
    </source>
</evidence>